<keyword evidence="2" id="KW-0732">Signal</keyword>
<evidence type="ECO:0000313" key="3">
    <source>
        <dbReference type="EMBL" id="TNC12978.1"/>
    </source>
</evidence>
<dbReference type="OrthoDB" id="8004988at2"/>
<reference evidence="3 4" key="1">
    <citation type="submission" date="2019-06" db="EMBL/GenBank/DDBJ databases">
        <title>Genome of Methylobacterium sp. 17Sr1-39.</title>
        <authorList>
            <person name="Seo T."/>
        </authorList>
    </citation>
    <scope>NUCLEOTIDE SEQUENCE [LARGE SCALE GENOMIC DNA]</scope>
    <source>
        <strain evidence="3 4">17Sr1-39</strain>
    </source>
</reference>
<proteinExistence type="predicted"/>
<accession>A0A5C4LHS9</accession>
<feature type="region of interest" description="Disordered" evidence="1">
    <location>
        <begin position="28"/>
        <end position="56"/>
    </location>
</feature>
<evidence type="ECO:0000313" key="4">
    <source>
        <dbReference type="Proteomes" id="UP000305267"/>
    </source>
</evidence>
<feature type="chain" id="PRO_5023108255" evidence="2">
    <location>
        <begin position="28"/>
        <end position="77"/>
    </location>
</feature>
<organism evidence="3 4">
    <name type="scientific">Methylobacterium terricola</name>
    <dbReference type="NCBI Taxonomy" id="2583531"/>
    <lineage>
        <taxon>Bacteria</taxon>
        <taxon>Pseudomonadati</taxon>
        <taxon>Pseudomonadota</taxon>
        <taxon>Alphaproteobacteria</taxon>
        <taxon>Hyphomicrobiales</taxon>
        <taxon>Methylobacteriaceae</taxon>
        <taxon>Methylobacterium</taxon>
    </lineage>
</organism>
<keyword evidence="4" id="KW-1185">Reference proteome</keyword>
<dbReference type="Proteomes" id="UP000305267">
    <property type="component" value="Unassembled WGS sequence"/>
</dbReference>
<name>A0A5C4LHS9_9HYPH</name>
<gene>
    <name evidence="3" type="ORF">FF100_15275</name>
</gene>
<protein>
    <submittedName>
        <fullName evidence="3">Uncharacterized protein</fullName>
    </submittedName>
</protein>
<evidence type="ECO:0000256" key="2">
    <source>
        <dbReference type="SAM" id="SignalP"/>
    </source>
</evidence>
<evidence type="ECO:0000256" key="1">
    <source>
        <dbReference type="SAM" id="MobiDB-lite"/>
    </source>
</evidence>
<sequence>MIASRTRRAAVAATGALLLCLAAPTTARSQPDPRVAQPGNAIPPALPSPAGREFRPPAVEREHVKAQRIIARVCTGC</sequence>
<comment type="caution">
    <text evidence="3">The sequence shown here is derived from an EMBL/GenBank/DDBJ whole genome shotgun (WGS) entry which is preliminary data.</text>
</comment>
<dbReference type="AlphaFoldDB" id="A0A5C4LHS9"/>
<feature type="signal peptide" evidence="2">
    <location>
        <begin position="1"/>
        <end position="27"/>
    </location>
</feature>
<dbReference type="EMBL" id="VDDA01000005">
    <property type="protein sequence ID" value="TNC12978.1"/>
    <property type="molecule type" value="Genomic_DNA"/>
</dbReference>